<reference evidence="2" key="2">
    <citation type="submission" date="2015-01" db="EMBL/GenBank/DDBJ databases">
        <title>Evolutionary Origins and Diversification of the Mycorrhizal Mutualists.</title>
        <authorList>
            <consortium name="DOE Joint Genome Institute"/>
            <consortium name="Mycorrhizal Genomics Consortium"/>
            <person name="Kohler A."/>
            <person name="Kuo A."/>
            <person name="Nagy L.G."/>
            <person name="Floudas D."/>
            <person name="Copeland A."/>
            <person name="Barry K.W."/>
            <person name="Cichocki N."/>
            <person name="Veneault-Fourrey C."/>
            <person name="LaButti K."/>
            <person name="Lindquist E.A."/>
            <person name="Lipzen A."/>
            <person name="Lundell T."/>
            <person name="Morin E."/>
            <person name="Murat C."/>
            <person name="Riley R."/>
            <person name="Ohm R."/>
            <person name="Sun H."/>
            <person name="Tunlid A."/>
            <person name="Henrissat B."/>
            <person name="Grigoriev I.V."/>
            <person name="Hibbett D.S."/>
            <person name="Martin F."/>
        </authorList>
    </citation>
    <scope>NUCLEOTIDE SEQUENCE [LARGE SCALE GENOMIC DNA]</scope>
    <source>
        <strain evidence="2">F 1598</strain>
    </source>
</reference>
<dbReference type="InParanoid" id="A0A0C3F714"/>
<dbReference type="AlphaFoldDB" id="A0A0C3F714"/>
<keyword evidence="2" id="KW-1185">Reference proteome</keyword>
<protein>
    <submittedName>
        <fullName evidence="1">Uncharacterized protein</fullName>
    </submittedName>
</protein>
<sequence length="62" mass="7148">MITRDWDFNIEENAMLNSGTICELRLANDGRCANVQFTLPTHNKLNRQAVNQALFFHNKSKP</sequence>
<dbReference type="HOGENOM" id="CLU_2904989_0_0_1"/>
<dbReference type="EMBL" id="KN833043">
    <property type="protein sequence ID" value="KIM75704.1"/>
    <property type="molecule type" value="Genomic_DNA"/>
</dbReference>
<evidence type="ECO:0000313" key="2">
    <source>
        <dbReference type="Proteomes" id="UP000054166"/>
    </source>
</evidence>
<accession>A0A0C3F714</accession>
<organism evidence="1 2">
    <name type="scientific">Piloderma croceum (strain F 1598)</name>
    <dbReference type="NCBI Taxonomy" id="765440"/>
    <lineage>
        <taxon>Eukaryota</taxon>
        <taxon>Fungi</taxon>
        <taxon>Dikarya</taxon>
        <taxon>Basidiomycota</taxon>
        <taxon>Agaricomycotina</taxon>
        <taxon>Agaricomycetes</taxon>
        <taxon>Agaricomycetidae</taxon>
        <taxon>Atheliales</taxon>
        <taxon>Atheliaceae</taxon>
        <taxon>Piloderma</taxon>
    </lineage>
</organism>
<gene>
    <name evidence="1" type="ORF">PILCRDRAFT_826995</name>
</gene>
<reference evidence="1 2" key="1">
    <citation type="submission" date="2014-04" db="EMBL/GenBank/DDBJ databases">
        <authorList>
            <consortium name="DOE Joint Genome Institute"/>
            <person name="Kuo A."/>
            <person name="Tarkka M."/>
            <person name="Buscot F."/>
            <person name="Kohler A."/>
            <person name="Nagy L.G."/>
            <person name="Floudas D."/>
            <person name="Copeland A."/>
            <person name="Barry K.W."/>
            <person name="Cichocki N."/>
            <person name="Veneault-Fourrey C."/>
            <person name="LaButti K."/>
            <person name="Lindquist E.A."/>
            <person name="Lipzen A."/>
            <person name="Lundell T."/>
            <person name="Morin E."/>
            <person name="Murat C."/>
            <person name="Sun H."/>
            <person name="Tunlid A."/>
            <person name="Henrissat B."/>
            <person name="Grigoriev I.V."/>
            <person name="Hibbett D.S."/>
            <person name="Martin F."/>
            <person name="Nordberg H.P."/>
            <person name="Cantor M.N."/>
            <person name="Hua S.X."/>
        </authorList>
    </citation>
    <scope>NUCLEOTIDE SEQUENCE [LARGE SCALE GENOMIC DNA]</scope>
    <source>
        <strain evidence="1 2">F 1598</strain>
    </source>
</reference>
<proteinExistence type="predicted"/>
<name>A0A0C3F714_PILCF</name>
<dbReference type="Proteomes" id="UP000054166">
    <property type="component" value="Unassembled WGS sequence"/>
</dbReference>
<evidence type="ECO:0000313" key="1">
    <source>
        <dbReference type="EMBL" id="KIM75704.1"/>
    </source>
</evidence>